<dbReference type="EMBL" id="BART01000008">
    <property type="protein sequence ID" value="GAG60952.1"/>
    <property type="molecule type" value="Genomic_DNA"/>
</dbReference>
<protein>
    <submittedName>
        <fullName evidence="2">Uncharacterized protein</fullName>
    </submittedName>
</protein>
<name>X1FJP4_9ZZZZ</name>
<accession>X1FJP4</accession>
<proteinExistence type="predicted"/>
<gene>
    <name evidence="1" type="ORF">S01H4_00087</name>
    <name evidence="2" type="ORF">S03H2_03163</name>
</gene>
<sequence length="64" mass="7253">MACKHFREDVVPSKVTADKSSPHCFGEMISYICYLGKYPIEHPEKCGALGYNAPCWKDVESKEK</sequence>
<organism evidence="2">
    <name type="scientific">marine sediment metagenome</name>
    <dbReference type="NCBI Taxonomy" id="412755"/>
    <lineage>
        <taxon>unclassified sequences</taxon>
        <taxon>metagenomes</taxon>
        <taxon>ecological metagenomes</taxon>
    </lineage>
</organism>
<evidence type="ECO:0000313" key="2">
    <source>
        <dbReference type="EMBL" id="GAH29594.1"/>
    </source>
</evidence>
<comment type="caution">
    <text evidence="2">The sequence shown here is derived from an EMBL/GenBank/DDBJ whole genome shotgun (WGS) entry which is preliminary data.</text>
</comment>
<dbReference type="AlphaFoldDB" id="X1FJP4"/>
<reference evidence="2" key="1">
    <citation type="journal article" date="2014" name="Front. Microbiol.">
        <title>High frequency of phylogenetically diverse reductive dehalogenase-homologous genes in deep subseafloor sedimentary metagenomes.</title>
        <authorList>
            <person name="Kawai M."/>
            <person name="Futagami T."/>
            <person name="Toyoda A."/>
            <person name="Takaki Y."/>
            <person name="Nishi S."/>
            <person name="Hori S."/>
            <person name="Arai W."/>
            <person name="Tsubouchi T."/>
            <person name="Morono Y."/>
            <person name="Uchiyama I."/>
            <person name="Ito T."/>
            <person name="Fujiyama A."/>
            <person name="Inagaki F."/>
            <person name="Takami H."/>
        </authorList>
    </citation>
    <scope>NUCLEOTIDE SEQUENCE</scope>
    <source>
        <strain evidence="2">Expedition CK06-06</strain>
    </source>
</reference>
<dbReference type="EMBL" id="BARU01001141">
    <property type="protein sequence ID" value="GAH29594.1"/>
    <property type="molecule type" value="Genomic_DNA"/>
</dbReference>
<evidence type="ECO:0000313" key="1">
    <source>
        <dbReference type="EMBL" id="GAG60952.1"/>
    </source>
</evidence>